<dbReference type="Proteomes" id="UP001201812">
    <property type="component" value="Unassembled WGS sequence"/>
</dbReference>
<name>A0AAD4R2V1_9BILA</name>
<organism evidence="1 2">
    <name type="scientific">Ditylenchus destructor</name>
    <dbReference type="NCBI Taxonomy" id="166010"/>
    <lineage>
        <taxon>Eukaryota</taxon>
        <taxon>Metazoa</taxon>
        <taxon>Ecdysozoa</taxon>
        <taxon>Nematoda</taxon>
        <taxon>Chromadorea</taxon>
        <taxon>Rhabditida</taxon>
        <taxon>Tylenchina</taxon>
        <taxon>Tylenchomorpha</taxon>
        <taxon>Sphaerularioidea</taxon>
        <taxon>Anguinidae</taxon>
        <taxon>Anguininae</taxon>
        <taxon>Ditylenchus</taxon>
    </lineage>
</organism>
<gene>
    <name evidence="1" type="ORF">DdX_13301</name>
</gene>
<keyword evidence="2" id="KW-1185">Reference proteome</keyword>
<dbReference type="EMBL" id="JAKKPZ010000052">
    <property type="protein sequence ID" value="KAI1705867.1"/>
    <property type="molecule type" value="Genomic_DNA"/>
</dbReference>
<evidence type="ECO:0000313" key="2">
    <source>
        <dbReference type="Proteomes" id="UP001201812"/>
    </source>
</evidence>
<proteinExistence type="predicted"/>
<accession>A0AAD4R2V1</accession>
<reference evidence="1" key="1">
    <citation type="submission" date="2022-01" db="EMBL/GenBank/DDBJ databases">
        <title>Genome Sequence Resource for Two Populations of Ditylenchus destructor, the Migratory Endoparasitic Phytonematode.</title>
        <authorList>
            <person name="Zhang H."/>
            <person name="Lin R."/>
            <person name="Xie B."/>
        </authorList>
    </citation>
    <scope>NUCLEOTIDE SEQUENCE</scope>
    <source>
        <strain evidence="1">BazhouSP</strain>
    </source>
</reference>
<evidence type="ECO:0000313" key="1">
    <source>
        <dbReference type="EMBL" id="KAI1705867.1"/>
    </source>
</evidence>
<dbReference type="AlphaFoldDB" id="A0AAD4R2V1"/>
<sequence>MFKEHPRTNSRDRSDHFSDRFPTEIADLTTYQPLSGRMCPAHRTHSPRYRQIVQGTSNAQHFTQLTSSVNAVGQHLPNSGHQDDVHQFVGEMVPQIMQGTEDESALYQQ</sequence>
<comment type="caution">
    <text evidence="1">The sequence shown here is derived from an EMBL/GenBank/DDBJ whole genome shotgun (WGS) entry which is preliminary data.</text>
</comment>
<protein>
    <submittedName>
        <fullName evidence="1">Uncharacterized protein</fullName>
    </submittedName>
</protein>